<dbReference type="PIRSF" id="PIRSF016089">
    <property type="entry name" value="SPC22"/>
    <property type="match status" value="1"/>
</dbReference>
<evidence type="ECO:0000313" key="12">
    <source>
        <dbReference type="Proteomes" id="UP000015104"/>
    </source>
</evidence>
<evidence type="ECO:0000256" key="5">
    <source>
        <dbReference type="ARBA" id="ARBA00022968"/>
    </source>
</evidence>
<name>T1JRH8_TETUR</name>
<keyword evidence="7 10" id="KW-0472">Membrane</keyword>
<sequence>MFALPTCLKNYGDLVSVKISTSREHVINLPNIKVGKEICDLGMLKFDLQADFTKAFDYNTNVIFIYLTAHYQTKANKFNQVVLWDYILRYKAEQIINIRDQDVKYYFWDDGRGLKNNQNITLTLDMAVMPISGFLRTFTLPTSHVFSFPDIYANH</sequence>
<accession>T1JRH8</accession>
<evidence type="ECO:0000313" key="11">
    <source>
        <dbReference type="EnsemblMetazoa" id="tetur01g06940.1"/>
    </source>
</evidence>
<dbReference type="GO" id="GO:0006465">
    <property type="term" value="P:signal peptide processing"/>
    <property type="evidence" value="ECO:0007669"/>
    <property type="project" value="UniProtKB-UniRule"/>
</dbReference>
<proteinExistence type="inferred from homology"/>
<dbReference type="HOGENOM" id="CLU_068714_1_1_1"/>
<organism evidence="11 12">
    <name type="scientific">Tetranychus urticae</name>
    <name type="common">Two-spotted spider mite</name>
    <dbReference type="NCBI Taxonomy" id="32264"/>
    <lineage>
        <taxon>Eukaryota</taxon>
        <taxon>Metazoa</taxon>
        <taxon>Ecdysozoa</taxon>
        <taxon>Arthropoda</taxon>
        <taxon>Chelicerata</taxon>
        <taxon>Arachnida</taxon>
        <taxon>Acari</taxon>
        <taxon>Acariformes</taxon>
        <taxon>Trombidiformes</taxon>
        <taxon>Prostigmata</taxon>
        <taxon>Eleutherengona</taxon>
        <taxon>Raphignathae</taxon>
        <taxon>Tetranychoidea</taxon>
        <taxon>Tetranychidae</taxon>
        <taxon>Tetranychus</taxon>
    </lineage>
</organism>
<protein>
    <recommendedName>
        <fullName evidence="8 10">Signal peptidase complex subunit 3</fullName>
    </recommendedName>
</protein>
<evidence type="ECO:0000256" key="9">
    <source>
        <dbReference type="ARBA" id="ARBA00046080"/>
    </source>
</evidence>
<evidence type="ECO:0000256" key="3">
    <source>
        <dbReference type="ARBA" id="ARBA00022692"/>
    </source>
</evidence>
<comment type="function">
    <text evidence="9">Essential component of the signal peptidase complex (SPC) which catalyzes the cleavage of N-terminal signal sequences from nascent proteins as they are translocated into the lumen of the endoplasmic reticulum. Essential for the SPC catalytic activity, possibly by stabilizing and positioning the active center of the complex close to the lumenal surface.</text>
</comment>
<evidence type="ECO:0000256" key="6">
    <source>
        <dbReference type="ARBA" id="ARBA00022989"/>
    </source>
</evidence>
<evidence type="ECO:0000256" key="2">
    <source>
        <dbReference type="ARBA" id="ARBA00009289"/>
    </source>
</evidence>
<keyword evidence="6" id="KW-1133">Transmembrane helix</keyword>
<dbReference type="GO" id="GO:0005787">
    <property type="term" value="C:signal peptidase complex"/>
    <property type="evidence" value="ECO:0007669"/>
    <property type="project" value="UniProtKB-UniRule"/>
</dbReference>
<dbReference type="STRING" id="32264.T1JRH8"/>
<keyword evidence="3" id="KW-0812">Transmembrane</keyword>
<dbReference type="EnsemblMetazoa" id="tetur01g06940.1">
    <property type="protein sequence ID" value="tetur01g06940.1"/>
    <property type="gene ID" value="tetur01g06940"/>
</dbReference>
<dbReference type="EMBL" id="CAEY01000449">
    <property type="status" value="NOT_ANNOTATED_CDS"/>
    <property type="molecule type" value="Genomic_DNA"/>
</dbReference>
<evidence type="ECO:0000256" key="1">
    <source>
        <dbReference type="ARBA" id="ARBA00004648"/>
    </source>
</evidence>
<keyword evidence="12" id="KW-1185">Reference proteome</keyword>
<dbReference type="AlphaFoldDB" id="T1JRH8"/>
<reference evidence="11" key="2">
    <citation type="submission" date="2015-06" db="UniProtKB">
        <authorList>
            <consortium name="EnsemblMetazoa"/>
        </authorList>
    </citation>
    <scope>IDENTIFICATION</scope>
</reference>
<dbReference type="Pfam" id="PF04573">
    <property type="entry name" value="SPC22"/>
    <property type="match status" value="1"/>
</dbReference>
<reference evidence="12" key="1">
    <citation type="submission" date="2011-08" db="EMBL/GenBank/DDBJ databases">
        <authorList>
            <person name="Rombauts S."/>
        </authorList>
    </citation>
    <scope>NUCLEOTIDE SEQUENCE</scope>
    <source>
        <strain evidence="12">London</strain>
    </source>
</reference>
<evidence type="ECO:0000256" key="4">
    <source>
        <dbReference type="ARBA" id="ARBA00022824"/>
    </source>
</evidence>
<keyword evidence="5" id="KW-0735">Signal-anchor</keyword>
<dbReference type="PANTHER" id="PTHR12804">
    <property type="entry name" value="MICROSOMAL SIGNAL PEPTIDASE 23 KD SUBUNIT SPC22/23"/>
    <property type="match status" value="1"/>
</dbReference>
<evidence type="ECO:0000256" key="7">
    <source>
        <dbReference type="ARBA" id="ARBA00023136"/>
    </source>
</evidence>
<comment type="subcellular location">
    <subcellularLocation>
        <location evidence="1">Endoplasmic reticulum membrane</location>
        <topology evidence="1">Single-pass type II membrane protein</topology>
    </subcellularLocation>
</comment>
<evidence type="ECO:0000256" key="10">
    <source>
        <dbReference type="PIRNR" id="PIRNR016089"/>
    </source>
</evidence>
<dbReference type="PANTHER" id="PTHR12804:SF0">
    <property type="entry name" value="SIGNAL PEPTIDASE COMPLEX SUBUNIT 3"/>
    <property type="match status" value="1"/>
</dbReference>
<evidence type="ECO:0000256" key="8">
    <source>
        <dbReference type="ARBA" id="ARBA00029556"/>
    </source>
</evidence>
<keyword evidence="4 10" id="KW-0256">Endoplasmic reticulum</keyword>
<dbReference type="Proteomes" id="UP000015104">
    <property type="component" value="Unassembled WGS sequence"/>
</dbReference>
<dbReference type="GO" id="GO:0045047">
    <property type="term" value="P:protein targeting to ER"/>
    <property type="evidence" value="ECO:0007669"/>
    <property type="project" value="TreeGrafter"/>
</dbReference>
<dbReference type="eggNOG" id="KOG3372">
    <property type="taxonomic scope" value="Eukaryota"/>
</dbReference>
<dbReference type="InterPro" id="IPR007653">
    <property type="entry name" value="SPC3"/>
</dbReference>
<comment type="similarity">
    <text evidence="2 10">Belongs to the SPCS3 family.</text>
</comment>